<organism evidence="2 3">
    <name type="scientific">Aquila chrysaetos chrysaetos</name>
    <dbReference type="NCBI Taxonomy" id="223781"/>
    <lineage>
        <taxon>Eukaryota</taxon>
        <taxon>Metazoa</taxon>
        <taxon>Chordata</taxon>
        <taxon>Craniata</taxon>
        <taxon>Vertebrata</taxon>
        <taxon>Euteleostomi</taxon>
        <taxon>Archelosauria</taxon>
        <taxon>Archosauria</taxon>
        <taxon>Dinosauria</taxon>
        <taxon>Saurischia</taxon>
        <taxon>Theropoda</taxon>
        <taxon>Coelurosauria</taxon>
        <taxon>Aves</taxon>
        <taxon>Neognathae</taxon>
        <taxon>Neoaves</taxon>
        <taxon>Telluraves</taxon>
        <taxon>Accipitrimorphae</taxon>
        <taxon>Accipitriformes</taxon>
        <taxon>Accipitridae</taxon>
        <taxon>Accipitrinae</taxon>
        <taxon>Aquila</taxon>
    </lineage>
</organism>
<accession>A0A663FDI0</accession>
<evidence type="ECO:0000256" key="1">
    <source>
        <dbReference type="SAM" id="MobiDB-lite"/>
    </source>
</evidence>
<feature type="region of interest" description="Disordered" evidence="1">
    <location>
        <begin position="69"/>
        <end position="100"/>
    </location>
</feature>
<dbReference type="Proteomes" id="UP000472275">
    <property type="component" value="Chromosome Z"/>
</dbReference>
<proteinExistence type="predicted"/>
<name>A0A663FDI0_AQUCH</name>
<protein>
    <submittedName>
        <fullName evidence="2">Uncharacterized protein</fullName>
    </submittedName>
</protein>
<dbReference type="Ensembl" id="ENSACCT00020023545.1">
    <property type="protein sequence ID" value="ENSACCP00020022548.1"/>
    <property type="gene ID" value="ENSACCG00020015496.1"/>
</dbReference>
<sequence length="100" mass="10341">IADPSTTPAAWTSGSESHGYQLMGMWPAAITGAFGGYSSSKPAKPASAVKENKPCQFEMDELLQCVANQAGSSEAPKQGKSNSSVPNVPARKISIDIGTI</sequence>
<dbReference type="InParanoid" id="A0A663FDI0"/>
<dbReference type="AlphaFoldDB" id="A0A663FDI0"/>
<evidence type="ECO:0000313" key="3">
    <source>
        <dbReference type="Proteomes" id="UP000472275"/>
    </source>
</evidence>
<keyword evidence="3" id="KW-1185">Reference proteome</keyword>
<evidence type="ECO:0000313" key="2">
    <source>
        <dbReference type="Ensembl" id="ENSACCP00020022548.1"/>
    </source>
</evidence>
<reference evidence="2" key="2">
    <citation type="submission" date="2025-09" db="UniProtKB">
        <authorList>
            <consortium name="Ensembl"/>
        </authorList>
    </citation>
    <scope>IDENTIFICATION</scope>
</reference>
<reference evidence="2" key="1">
    <citation type="submission" date="2025-08" db="UniProtKB">
        <authorList>
            <consortium name="Ensembl"/>
        </authorList>
    </citation>
    <scope>IDENTIFICATION</scope>
</reference>